<reference evidence="5" key="1">
    <citation type="submission" date="2025-08" db="UniProtKB">
        <authorList>
            <consortium name="RefSeq"/>
        </authorList>
    </citation>
    <scope>IDENTIFICATION</scope>
    <source>
        <tissue evidence="5">Gonads</tissue>
    </source>
</reference>
<dbReference type="SUPFAM" id="SSF55550">
    <property type="entry name" value="SH2 domain"/>
    <property type="match status" value="1"/>
</dbReference>
<evidence type="ECO:0000256" key="2">
    <source>
        <dbReference type="PROSITE-ProRule" id="PRU00191"/>
    </source>
</evidence>
<dbReference type="GO" id="GO:0007169">
    <property type="term" value="P:cell surface receptor protein tyrosine kinase signaling pathway"/>
    <property type="evidence" value="ECO:0007669"/>
    <property type="project" value="TreeGrafter"/>
</dbReference>
<dbReference type="FunCoup" id="A0A6J2YGG8">
    <property type="interactions" value="2"/>
</dbReference>
<dbReference type="GO" id="GO:0005737">
    <property type="term" value="C:cytoplasm"/>
    <property type="evidence" value="ECO:0007669"/>
    <property type="project" value="UniProtKB-ARBA"/>
</dbReference>
<evidence type="ECO:0000256" key="1">
    <source>
        <dbReference type="ARBA" id="ARBA00022999"/>
    </source>
</evidence>
<proteinExistence type="predicted"/>
<dbReference type="Gene3D" id="3.30.505.10">
    <property type="entry name" value="SH2 domain"/>
    <property type="match status" value="1"/>
</dbReference>
<dbReference type="AlphaFoldDB" id="A0A6J2YGG8"/>
<dbReference type="Proteomes" id="UP000504635">
    <property type="component" value="Unplaced"/>
</dbReference>
<protein>
    <submittedName>
        <fullName evidence="5">Uncharacterized protein LOC115887749</fullName>
    </submittedName>
</protein>
<accession>A0A6J2YGG8</accession>
<gene>
    <name evidence="5" type="primary">LOC115887749</name>
</gene>
<dbReference type="InParanoid" id="A0A6J2YGG8"/>
<dbReference type="PROSITE" id="PS50001">
    <property type="entry name" value="SH2"/>
    <property type="match status" value="1"/>
</dbReference>
<evidence type="ECO:0000313" key="4">
    <source>
        <dbReference type="Proteomes" id="UP000504635"/>
    </source>
</evidence>
<dbReference type="OrthoDB" id="10044490at2759"/>
<dbReference type="PANTHER" id="PTHR14098">
    <property type="entry name" value="SH2 DOMAIN CONTAINING PROTEIN"/>
    <property type="match status" value="1"/>
</dbReference>
<dbReference type="SMART" id="SM00252">
    <property type="entry name" value="SH2"/>
    <property type="match status" value="1"/>
</dbReference>
<dbReference type="GO" id="GO:0035556">
    <property type="term" value="P:intracellular signal transduction"/>
    <property type="evidence" value="ECO:0007669"/>
    <property type="project" value="TreeGrafter"/>
</dbReference>
<keyword evidence="1 2" id="KW-0727">SH2 domain</keyword>
<organism evidence="4 5">
    <name type="scientific">Sitophilus oryzae</name>
    <name type="common">Rice weevil</name>
    <name type="synonym">Curculio oryzae</name>
    <dbReference type="NCBI Taxonomy" id="7048"/>
    <lineage>
        <taxon>Eukaryota</taxon>
        <taxon>Metazoa</taxon>
        <taxon>Ecdysozoa</taxon>
        <taxon>Arthropoda</taxon>
        <taxon>Hexapoda</taxon>
        <taxon>Insecta</taxon>
        <taxon>Pterygota</taxon>
        <taxon>Neoptera</taxon>
        <taxon>Endopterygota</taxon>
        <taxon>Coleoptera</taxon>
        <taxon>Polyphaga</taxon>
        <taxon>Cucujiformia</taxon>
        <taxon>Curculionidae</taxon>
        <taxon>Dryophthorinae</taxon>
        <taxon>Sitophilus</taxon>
    </lineage>
</organism>
<dbReference type="CDD" id="cd00173">
    <property type="entry name" value="SH2"/>
    <property type="match status" value="1"/>
</dbReference>
<dbReference type="PANTHER" id="PTHR14098:SF14">
    <property type="entry name" value="SH2 DOMAIN-CONTAINING PROTEIN"/>
    <property type="match status" value="1"/>
</dbReference>
<keyword evidence="4" id="KW-1185">Reference proteome</keyword>
<dbReference type="RefSeq" id="XP_030763093.1">
    <property type="nucleotide sequence ID" value="XM_030907233.1"/>
</dbReference>
<feature type="domain" description="SH2" evidence="3">
    <location>
        <begin position="64"/>
        <end position="164"/>
    </location>
</feature>
<name>A0A6J2YGG8_SITOR</name>
<dbReference type="Pfam" id="PF00017">
    <property type="entry name" value="SH2"/>
    <property type="match status" value="1"/>
</dbReference>
<dbReference type="InterPro" id="IPR051751">
    <property type="entry name" value="Immunoreceptor_sig_adapters"/>
</dbReference>
<dbReference type="PRINTS" id="PR00401">
    <property type="entry name" value="SH2DOMAIN"/>
</dbReference>
<dbReference type="InterPro" id="IPR000980">
    <property type="entry name" value="SH2"/>
</dbReference>
<dbReference type="KEGG" id="soy:115887749"/>
<dbReference type="InterPro" id="IPR036860">
    <property type="entry name" value="SH2_dom_sf"/>
</dbReference>
<evidence type="ECO:0000259" key="3">
    <source>
        <dbReference type="PROSITE" id="PS50001"/>
    </source>
</evidence>
<evidence type="ECO:0000313" key="5">
    <source>
        <dbReference type="RefSeq" id="XP_030763093.1"/>
    </source>
</evidence>
<sequence length="177" mass="20614">MSCESKQMCLCFKVFFRVLANLIVRIKSELVDVVYRMCLFCCCKRREDIAEEVECKLIRESTESFYQNVSREAAEKLLENKQNGTFIIRPSKNANLATLSLVQDCKVYHLNVRRREKDSLIALGTEKSNEKCFANLNSLINYYISNYLVLYSEGTRTLTLLLPYRDKNENYNEATIS</sequence>
<dbReference type="GeneID" id="115887749"/>